<dbReference type="InterPro" id="IPR036249">
    <property type="entry name" value="Thioredoxin-like_sf"/>
</dbReference>
<dbReference type="AlphaFoldDB" id="C7MBJ6"/>
<organism evidence="2 3">
    <name type="scientific">Brachybacterium faecium (strain ATCC 43885 / DSM 4810 / JCM 11609 / LMG 19847 / NBRC 14762 / NCIMB 9860 / 6-10)</name>
    <dbReference type="NCBI Taxonomy" id="446465"/>
    <lineage>
        <taxon>Bacteria</taxon>
        <taxon>Bacillati</taxon>
        <taxon>Actinomycetota</taxon>
        <taxon>Actinomycetes</taxon>
        <taxon>Micrococcales</taxon>
        <taxon>Dermabacteraceae</taxon>
        <taxon>Brachybacterium</taxon>
    </lineage>
</organism>
<evidence type="ECO:0000313" key="2">
    <source>
        <dbReference type="EMBL" id="ACU86948.1"/>
    </source>
</evidence>
<proteinExistence type="predicted"/>
<dbReference type="SUPFAM" id="SSF52833">
    <property type="entry name" value="Thioredoxin-like"/>
    <property type="match status" value="1"/>
</dbReference>
<evidence type="ECO:0008006" key="4">
    <source>
        <dbReference type="Google" id="ProtNLM"/>
    </source>
</evidence>
<reference evidence="2 3" key="1">
    <citation type="journal article" date="2009" name="Stand. Genomic Sci.">
        <title>Complete genome sequence of Brachybacterium faecium type strain (Schefferle 6-10).</title>
        <authorList>
            <person name="Lapidus A."/>
            <person name="Pukall R."/>
            <person name="Labuttii K."/>
            <person name="Copeland A."/>
            <person name="Del Rio T.G."/>
            <person name="Nolan M."/>
            <person name="Chen F."/>
            <person name="Lucas S."/>
            <person name="Tice H."/>
            <person name="Cheng J.F."/>
            <person name="Bruce D."/>
            <person name="Goodwin L."/>
            <person name="Pitluck S."/>
            <person name="Rohde M."/>
            <person name="Goker M."/>
            <person name="Pati A."/>
            <person name="Ivanova N."/>
            <person name="Mavrommatis K."/>
            <person name="Chen A."/>
            <person name="Palaniappan K."/>
            <person name="D'haeseleer P."/>
            <person name="Chain P."/>
            <person name="Bristow J."/>
            <person name="Eisen J.A."/>
            <person name="Markowitz V."/>
            <person name="Hugenholtz P."/>
            <person name="Kyrpides N.C."/>
            <person name="Klenk H.P."/>
        </authorList>
    </citation>
    <scope>NUCLEOTIDE SEQUENCE [LARGE SCALE GENOMIC DNA]</scope>
    <source>
        <strain evidence="3">ATCC 43885 / DSM 4810 / JCM 11609 / LMG 19847 / NBRC 14762 / NCIMB 9860 / 6-10</strain>
    </source>
</reference>
<dbReference type="PATRIC" id="fig|446465.5.peg.3157"/>
<protein>
    <recommendedName>
        <fullName evidence="4">Thioredoxin</fullName>
    </recommendedName>
</protein>
<dbReference type="EMBL" id="CP001643">
    <property type="protein sequence ID" value="ACU86948.1"/>
    <property type="molecule type" value="Genomic_DNA"/>
</dbReference>
<dbReference type="OrthoDB" id="4793996at2"/>
<accession>C7MBJ6</accession>
<evidence type="ECO:0000256" key="1">
    <source>
        <dbReference type="SAM" id="MobiDB-lite"/>
    </source>
</evidence>
<dbReference type="HOGENOM" id="CLU_1591438_0_0_11"/>
<gene>
    <name evidence="2" type="ordered locus">Bfae_31900</name>
</gene>
<feature type="compositionally biased region" description="Low complexity" evidence="1">
    <location>
        <begin position="1"/>
        <end position="25"/>
    </location>
</feature>
<dbReference type="eggNOG" id="ENOG50329JK">
    <property type="taxonomic scope" value="Bacteria"/>
</dbReference>
<feature type="region of interest" description="Disordered" evidence="1">
    <location>
        <begin position="1"/>
        <end position="34"/>
    </location>
</feature>
<dbReference type="KEGG" id="bfa:Bfae_31900"/>
<dbReference type="Proteomes" id="UP000001919">
    <property type="component" value="Chromosome"/>
</dbReference>
<keyword evidence="3" id="KW-1185">Reference proteome</keyword>
<sequence>MTSEPPRGSGAPRGAAGSRSAGLPRVPAEANGPAQPRAAVALVSATWAGPSRPAPTVLRELARRWDGAVHSLLVEDPPDELLEAWKIDALPTWLRFQPGVEPAQGAVETHGDDEVAEDPLVVPELRGFGPDGAALTLPGPWTLTHRRTGAQPKHVVEAEFGPYAHLS</sequence>
<name>C7MBJ6_BRAFD</name>
<dbReference type="STRING" id="446465.Bfae_31900"/>
<evidence type="ECO:0000313" key="3">
    <source>
        <dbReference type="Proteomes" id="UP000001919"/>
    </source>
</evidence>